<protein>
    <submittedName>
        <fullName evidence="4">Peptidase S14 ClpP</fullName>
    </submittedName>
</protein>
<name>B3EUB4_AMOA5</name>
<dbReference type="HOGENOM" id="CLU_040890_0_0_10"/>
<organism evidence="4 5">
    <name type="scientific">Amoebophilus asiaticus (strain 5a2)</name>
    <dbReference type="NCBI Taxonomy" id="452471"/>
    <lineage>
        <taxon>Bacteria</taxon>
        <taxon>Pseudomonadati</taxon>
        <taxon>Bacteroidota</taxon>
        <taxon>Cytophagia</taxon>
        <taxon>Cytophagales</taxon>
        <taxon>Amoebophilaceae</taxon>
        <taxon>Candidatus Amoebophilus</taxon>
    </lineage>
</organism>
<dbReference type="EMBL" id="CP001102">
    <property type="protein sequence ID" value="ACE05533.1"/>
    <property type="molecule type" value="Genomic_DNA"/>
</dbReference>
<dbReference type="PANTHER" id="PTHR10381:SF11">
    <property type="entry name" value="ATP-DEPENDENT CLP PROTEASE PROTEOLYTIC SUBUNIT, MITOCHONDRIAL"/>
    <property type="match status" value="1"/>
</dbReference>
<dbReference type="GO" id="GO:0006515">
    <property type="term" value="P:protein quality control for misfolded or incompletely synthesized proteins"/>
    <property type="evidence" value="ECO:0007669"/>
    <property type="project" value="TreeGrafter"/>
</dbReference>
<feature type="chain" id="PRO_5002788022" evidence="3">
    <location>
        <begin position="25"/>
        <end position="455"/>
    </location>
</feature>
<dbReference type="Pfam" id="PF00574">
    <property type="entry name" value="CLP_protease"/>
    <property type="match status" value="1"/>
</dbReference>
<dbReference type="InterPro" id="IPR023562">
    <property type="entry name" value="ClpP/TepA"/>
</dbReference>
<keyword evidence="1" id="KW-0175">Coiled coil</keyword>
<dbReference type="GO" id="GO:0051117">
    <property type="term" value="F:ATPase binding"/>
    <property type="evidence" value="ECO:0007669"/>
    <property type="project" value="TreeGrafter"/>
</dbReference>
<dbReference type="STRING" id="452471.Aasi_0084"/>
<dbReference type="Proteomes" id="UP000001227">
    <property type="component" value="Chromosome"/>
</dbReference>
<evidence type="ECO:0000313" key="5">
    <source>
        <dbReference type="Proteomes" id="UP000001227"/>
    </source>
</evidence>
<dbReference type="AlphaFoldDB" id="B3EUB4"/>
<dbReference type="OrthoDB" id="976619at2"/>
<dbReference type="RefSeq" id="WP_012472305.1">
    <property type="nucleotide sequence ID" value="NC_010830.1"/>
</dbReference>
<dbReference type="SUPFAM" id="SSF52096">
    <property type="entry name" value="ClpP/crotonase"/>
    <property type="match status" value="1"/>
</dbReference>
<dbReference type="GO" id="GO:0004176">
    <property type="term" value="F:ATP-dependent peptidase activity"/>
    <property type="evidence" value="ECO:0007669"/>
    <property type="project" value="TreeGrafter"/>
</dbReference>
<feature type="signal peptide" evidence="3">
    <location>
        <begin position="1"/>
        <end position="24"/>
    </location>
</feature>
<evidence type="ECO:0000313" key="4">
    <source>
        <dbReference type="EMBL" id="ACE05533.1"/>
    </source>
</evidence>
<evidence type="ECO:0000256" key="2">
    <source>
        <dbReference type="SAM" id="MobiDB-lite"/>
    </source>
</evidence>
<sequence>MQIKNPLFSIIVAALVFTNNHAQTAQVQLTAFEANKRTNKNTSKSTQQTNQKQSVNNQELSSSQEQDEDNDKEFKQKMKEQRKLEIETALIRIRLERELAEIRAEIERIRVQREAESLKWELEHEKNTKEYEKQILELNRQRDKIMAEVSLSQAKLTQAMDKFNATYVEIQNQVLLLRTNTEQVRTEIEEKKAKKERSEYADGNPEYLQDPLLPDGTLVLSDRAVSLDGVVTSWKANYITDRIKYFNNKDKTKPIFIVIENSPGGSALAGLHIVQAMQNSQAPVYVVLKTFAASMAALITTLAKKSYAYPNAILLHHQPWSFTGGNLRELKEEIEFMKELWKRLGGQVAKKMGISLDKLDKQLYEKASRGDWTEFADNAKKIKWVDHVITNINDTAIQEMPNSTNYTWHKYMKDYFDMAETSVDNSNNIYLPVLGPKDFYYLYNPDNTYQLRSNK</sequence>
<dbReference type="GO" id="GO:0004252">
    <property type="term" value="F:serine-type endopeptidase activity"/>
    <property type="evidence" value="ECO:0007669"/>
    <property type="project" value="TreeGrafter"/>
</dbReference>
<gene>
    <name evidence="4" type="ordered locus">Aasi_0084</name>
</gene>
<feature type="compositionally biased region" description="Low complexity" evidence="2">
    <location>
        <begin position="40"/>
        <end position="58"/>
    </location>
</feature>
<keyword evidence="5" id="KW-1185">Reference proteome</keyword>
<feature type="region of interest" description="Disordered" evidence="2">
    <location>
        <begin position="38"/>
        <end position="76"/>
    </location>
</feature>
<reference evidence="4 5" key="1">
    <citation type="journal article" date="2010" name="J. Bacteriol.">
        <title>The genome of the amoeba symbiont 'Candidatus Amoebophilus asiaticus' reveals common mechanisms for host cell interaction among amoeba-associated bacteria.</title>
        <authorList>
            <person name="Schmitz-Esser S."/>
            <person name="Tischler P."/>
            <person name="Arnold R."/>
            <person name="Montanaro J."/>
            <person name="Wagner M."/>
            <person name="Rattei T."/>
            <person name="Horn M."/>
        </authorList>
    </citation>
    <scope>NUCLEOTIDE SEQUENCE [LARGE SCALE GENOMIC DNA]</scope>
    <source>
        <strain evidence="4 5">5a2</strain>
    </source>
</reference>
<evidence type="ECO:0000256" key="3">
    <source>
        <dbReference type="SAM" id="SignalP"/>
    </source>
</evidence>
<dbReference type="eggNOG" id="COG0740">
    <property type="taxonomic scope" value="Bacteria"/>
</dbReference>
<proteinExistence type="predicted"/>
<keyword evidence="3" id="KW-0732">Signal</keyword>
<dbReference type="Gene3D" id="3.90.226.10">
    <property type="entry name" value="2-enoyl-CoA Hydratase, Chain A, domain 1"/>
    <property type="match status" value="1"/>
</dbReference>
<accession>B3EUB4</accession>
<evidence type="ECO:0000256" key="1">
    <source>
        <dbReference type="SAM" id="Coils"/>
    </source>
</evidence>
<dbReference type="GO" id="GO:0009368">
    <property type="term" value="C:endopeptidase Clp complex"/>
    <property type="evidence" value="ECO:0007669"/>
    <property type="project" value="TreeGrafter"/>
</dbReference>
<dbReference type="InterPro" id="IPR029045">
    <property type="entry name" value="ClpP/crotonase-like_dom_sf"/>
</dbReference>
<dbReference type="KEGG" id="aas:Aasi_0084"/>
<dbReference type="PANTHER" id="PTHR10381">
    <property type="entry name" value="ATP-DEPENDENT CLP PROTEASE PROTEOLYTIC SUBUNIT"/>
    <property type="match status" value="1"/>
</dbReference>
<feature type="coiled-coil region" evidence="1">
    <location>
        <begin position="92"/>
        <end position="148"/>
    </location>
</feature>